<evidence type="ECO:0000259" key="1">
    <source>
        <dbReference type="PROSITE" id="PS50943"/>
    </source>
</evidence>
<name>A0AAU8SXE8_9BURK</name>
<sequence length="86" mass="9321">MSASLKGPDPSTPLVSLRDVLAFNVRSYRVAKMLSQEQLGFAAGLDRTFVSQVERARVNVSVDNIERLAVALDVAGSDLLKVPHPE</sequence>
<reference evidence="2 3" key="1">
    <citation type="journal article" date="2015" name="Genome Announc.">
        <title>Complete genome sequences for 59 burkholderia isolates, both pathogenic and near neighbor.</title>
        <authorList>
            <person name="Johnson S.L."/>
            <person name="Bishop-Lilly K.A."/>
            <person name="Ladner J.T."/>
            <person name="Daligault H.E."/>
            <person name="Davenport K.W."/>
            <person name="Jaissle J."/>
            <person name="Frey K.G."/>
            <person name="Koroleva G.I."/>
            <person name="Bruce D.C."/>
            <person name="Coyne S.R."/>
            <person name="Broomall S.M."/>
            <person name="Li P.E."/>
            <person name="Teshima H."/>
            <person name="Gibbons H.S."/>
            <person name="Palacios G.F."/>
            <person name="Rosenzweig C.N."/>
            <person name="Redden C.L."/>
            <person name="Xu Y."/>
            <person name="Minogue T.D."/>
            <person name="Chain P.S."/>
        </authorList>
    </citation>
    <scope>NUCLEOTIDE SEQUENCE [LARGE SCALE GENOMIC DNA]</scope>
    <source>
        <strain evidence="2 3">ATCC BAA-463</strain>
    </source>
</reference>
<dbReference type="Gene3D" id="1.10.260.40">
    <property type="entry name" value="lambda repressor-like DNA-binding domains"/>
    <property type="match status" value="1"/>
</dbReference>
<feature type="domain" description="HTH cro/C1-type" evidence="1">
    <location>
        <begin position="25"/>
        <end position="79"/>
    </location>
</feature>
<dbReference type="SMART" id="SM00530">
    <property type="entry name" value="HTH_XRE"/>
    <property type="match status" value="1"/>
</dbReference>
<dbReference type="KEGG" id="bfn:OI25_568"/>
<proteinExistence type="predicted"/>
<dbReference type="Proteomes" id="UP000032614">
    <property type="component" value="Chromosome 1"/>
</dbReference>
<dbReference type="EMBL" id="CP010026">
    <property type="protein sequence ID" value="AJZ58182.1"/>
    <property type="molecule type" value="Genomic_DNA"/>
</dbReference>
<dbReference type="RefSeq" id="WP_046566286.1">
    <property type="nucleotide sequence ID" value="NZ_CP010026.1"/>
</dbReference>
<dbReference type="GeneID" id="66514592"/>
<dbReference type="InterPro" id="IPR001387">
    <property type="entry name" value="Cro/C1-type_HTH"/>
</dbReference>
<gene>
    <name evidence="2" type="ORF">OI25_568</name>
</gene>
<evidence type="ECO:0000313" key="2">
    <source>
        <dbReference type="EMBL" id="AJZ58182.1"/>
    </source>
</evidence>
<evidence type="ECO:0000313" key="3">
    <source>
        <dbReference type="Proteomes" id="UP000032614"/>
    </source>
</evidence>
<organism evidence="2 3">
    <name type="scientific">Paraburkholderia fungorum</name>
    <dbReference type="NCBI Taxonomy" id="134537"/>
    <lineage>
        <taxon>Bacteria</taxon>
        <taxon>Pseudomonadati</taxon>
        <taxon>Pseudomonadota</taxon>
        <taxon>Betaproteobacteria</taxon>
        <taxon>Burkholderiales</taxon>
        <taxon>Burkholderiaceae</taxon>
        <taxon>Paraburkholderia</taxon>
    </lineage>
</organism>
<dbReference type="Pfam" id="PF01381">
    <property type="entry name" value="HTH_3"/>
    <property type="match status" value="1"/>
</dbReference>
<protein>
    <submittedName>
        <fullName evidence="2">Helix-turn-helix family protein</fullName>
    </submittedName>
</protein>
<dbReference type="AlphaFoldDB" id="A0AAU8SXE8"/>
<dbReference type="PROSITE" id="PS50943">
    <property type="entry name" value="HTH_CROC1"/>
    <property type="match status" value="1"/>
</dbReference>
<dbReference type="GO" id="GO:0003677">
    <property type="term" value="F:DNA binding"/>
    <property type="evidence" value="ECO:0007669"/>
    <property type="project" value="InterPro"/>
</dbReference>
<dbReference type="CDD" id="cd00093">
    <property type="entry name" value="HTH_XRE"/>
    <property type="match status" value="1"/>
</dbReference>
<accession>A0AAU8SXE8</accession>
<dbReference type="SUPFAM" id="SSF47413">
    <property type="entry name" value="lambda repressor-like DNA-binding domains"/>
    <property type="match status" value="1"/>
</dbReference>
<dbReference type="InterPro" id="IPR010982">
    <property type="entry name" value="Lambda_DNA-bd_dom_sf"/>
</dbReference>